<dbReference type="PANTHER" id="PTHR10073:SF41">
    <property type="entry name" value="MISMATCH REPAIR PROTEIN, PUTATIVE (AFU_ORTHOLOGUE AFUA_8G05820)-RELATED"/>
    <property type="match status" value="1"/>
</dbReference>
<dbReference type="SMART" id="SM01340">
    <property type="entry name" value="DNA_mis_repair"/>
    <property type="match status" value="1"/>
</dbReference>
<dbReference type="InterPro" id="IPR013507">
    <property type="entry name" value="DNA_mismatch_S5_2-like"/>
</dbReference>
<keyword evidence="2" id="KW-0227">DNA damage</keyword>
<dbReference type="EMBL" id="CAWUOM010000007">
    <property type="protein sequence ID" value="CAK7263877.1"/>
    <property type="molecule type" value="Genomic_DNA"/>
</dbReference>
<dbReference type="Proteomes" id="UP001642501">
    <property type="component" value="Unassembled WGS sequence"/>
</dbReference>
<dbReference type="InterPro" id="IPR014721">
    <property type="entry name" value="Ribsml_uS5_D2-typ_fold_subgr"/>
</dbReference>
<protein>
    <recommendedName>
        <fullName evidence="3">DNA mismatch repair protein S5 domain-containing protein</fullName>
    </recommendedName>
</protein>
<evidence type="ECO:0000256" key="2">
    <source>
        <dbReference type="ARBA" id="ARBA00022763"/>
    </source>
</evidence>
<organism evidence="4 5">
    <name type="scientific">Sporothrix epigloea</name>
    <dbReference type="NCBI Taxonomy" id="1892477"/>
    <lineage>
        <taxon>Eukaryota</taxon>
        <taxon>Fungi</taxon>
        <taxon>Dikarya</taxon>
        <taxon>Ascomycota</taxon>
        <taxon>Pezizomycotina</taxon>
        <taxon>Sordariomycetes</taxon>
        <taxon>Sordariomycetidae</taxon>
        <taxon>Ophiostomatales</taxon>
        <taxon>Ophiostomataceae</taxon>
        <taxon>Sporothrix</taxon>
    </lineage>
</organism>
<dbReference type="PROSITE" id="PS00058">
    <property type="entry name" value="DNA_MISMATCH_REPAIR_1"/>
    <property type="match status" value="1"/>
</dbReference>
<accession>A0ABP0D970</accession>
<evidence type="ECO:0000256" key="1">
    <source>
        <dbReference type="ARBA" id="ARBA00006082"/>
    </source>
</evidence>
<name>A0ABP0D970_9PEZI</name>
<dbReference type="Gene3D" id="3.30.565.10">
    <property type="entry name" value="Histidine kinase-like ATPase, C-terminal domain"/>
    <property type="match status" value="1"/>
</dbReference>
<dbReference type="SUPFAM" id="SSF55874">
    <property type="entry name" value="ATPase domain of HSP90 chaperone/DNA topoisomerase II/histidine kinase"/>
    <property type="match status" value="1"/>
</dbReference>
<feature type="domain" description="DNA mismatch repair protein S5" evidence="3">
    <location>
        <begin position="230"/>
        <end position="384"/>
    </location>
</feature>
<keyword evidence="5" id="KW-1185">Reference proteome</keyword>
<dbReference type="SUPFAM" id="SSF54211">
    <property type="entry name" value="Ribosomal protein S5 domain 2-like"/>
    <property type="match status" value="1"/>
</dbReference>
<dbReference type="InterPro" id="IPR014762">
    <property type="entry name" value="DNA_mismatch_repair_CS"/>
</dbReference>
<evidence type="ECO:0000259" key="3">
    <source>
        <dbReference type="SMART" id="SM01340"/>
    </source>
</evidence>
<comment type="similarity">
    <text evidence="1">Belongs to the DNA mismatch repair MutL/HexB family.</text>
</comment>
<gene>
    <name evidence="4" type="ORF">SEPCBS57363_000781</name>
</gene>
<evidence type="ECO:0000313" key="4">
    <source>
        <dbReference type="EMBL" id="CAK7263877.1"/>
    </source>
</evidence>
<dbReference type="Gene3D" id="3.30.230.10">
    <property type="match status" value="1"/>
</dbReference>
<dbReference type="InterPro" id="IPR038973">
    <property type="entry name" value="MutL/Mlh/Pms-like"/>
</dbReference>
<dbReference type="InterPro" id="IPR020568">
    <property type="entry name" value="Ribosomal_Su5_D2-typ_SF"/>
</dbReference>
<comment type="caution">
    <text evidence="4">The sequence shown here is derived from an EMBL/GenBank/DDBJ whole genome shotgun (WGS) entry which is preliminary data.</text>
</comment>
<proteinExistence type="inferred from homology"/>
<dbReference type="PANTHER" id="PTHR10073">
    <property type="entry name" value="DNA MISMATCH REPAIR PROTEIN MLH, PMS, MUTL"/>
    <property type="match status" value="1"/>
</dbReference>
<dbReference type="InterPro" id="IPR036890">
    <property type="entry name" value="HATPase_C_sf"/>
</dbReference>
<sequence>MSIKALSAETCSLLGSTTLISSPVSLVKELVDNAIDAHATTISVLVSPNTVDKIEVRDDGHGIDSADFDALGRRGHTSKICCFGDLKDAAGSSLGFRGEGLASANTLGYVAITTRTANKAVASTFRLAPGSGGINSDTHKLVPAPIGTTVAVTCLFLMLPVRRKVVTQEAAKTVVAMKALLCGYAMARPYLRLSLRVMKGAVPGWHYSPVAGPAAGISNTIEKGAMKQAVLLLFGAEVARQCEEIIVSTNEFLGSQATLSQLLGSKPENKTGNYIFEACLPRPDANFTKLKLGGFISIDGRPISIHPQGVAEKILAIFTSSLKRLIGELGAPPASVKGTFMRLNIRCPIGTYDANVDSAKTDVLLTDEKFLCDAFATLCAKTYVGMSADTRL</sequence>
<reference evidence="4 5" key="1">
    <citation type="submission" date="2024-01" db="EMBL/GenBank/DDBJ databases">
        <authorList>
            <person name="Allen C."/>
            <person name="Tagirdzhanova G."/>
        </authorList>
    </citation>
    <scope>NUCLEOTIDE SEQUENCE [LARGE SCALE GENOMIC DNA]</scope>
    <source>
        <strain evidence="4 5">CBS 573.63</strain>
    </source>
</reference>
<dbReference type="Pfam" id="PF13589">
    <property type="entry name" value="HATPase_c_3"/>
    <property type="match status" value="1"/>
</dbReference>
<evidence type="ECO:0000313" key="5">
    <source>
        <dbReference type="Proteomes" id="UP001642501"/>
    </source>
</evidence>